<dbReference type="STRING" id="640132.Srot_1841"/>
<dbReference type="PIRSF" id="PIRSF029171">
    <property type="entry name" value="Esterase_LipA"/>
    <property type="match status" value="1"/>
</dbReference>
<dbReference type="EMBL" id="CP001958">
    <property type="protein sequence ID" value="ADG98301.1"/>
    <property type="molecule type" value="Genomic_DNA"/>
</dbReference>
<reference evidence="1 2" key="1">
    <citation type="journal article" date="2010" name="Stand. Genomic Sci.">
        <title>Complete genome sequence of Segniliparus rotundus type strain (CDC 1076).</title>
        <authorList>
            <person name="Sikorski J."/>
            <person name="Lapidus A."/>
            <person name="Copeland A."/>
            <person name="Misra M."/>
            <person name="Glavina Del Rio T."/>
            <person name="Nolan M."/>
            <person name="Lucas S."/>
            <person name="Chen F."/>
            <person name="Tice H."/>
            <person name="Cheng J.F."/>
            <person name="Jando M."/>
            <person name="Schneider S."/>
            <person name="Bruce D."/>
            <person name="Goodwin L."/>
            <person name="Pitluck S."/>
            <person name="Liolios K."/>
            <person name="Mikhailova N."/>
            <person name="Pati A."/>
            <person name="Ivanova N."/>
            <person name="Mavromatis K."/>
            <person name="Chen A."/>
            <person name="Palaniappan K."/>
            <person name="Chertkov O."/>
            <person name="Land M."/>
            <person name="Hauser L."/>
            <person name="Chang Y.J."/>
            <person name="Jeffries C.D."/>
            <person name="Brettin T."/>
            <person name="Detter J.C."/>
            <person name="Han C."/>
            <person name="Rohde M."/>
            <person name="Goker M."/>
            <person name="Bristow J."/>
            <person name="Eisen J.A."/>
            <person name="Markowitz V."/>
            <person name="Hugenholtz P."/>
            <person name="Kyrpides N.C."/>
            <person name="Klenk H.P."/>
        </authorList>
    </citation>
    <scope>NUCLEOTIDE SEQUENCE [LARGE SCALE GENOMIC DNA]</scope>
    <source>
        <strain evidence="2">ATCC BAA-972 / CDC 1076 / CIP 108378 / DSM 44985 / JCM 13578</strain>
    </source>
</reference>
<dbReference type="GO" id="GO:0016042">
    <property type="term" value="P:lipid catabolic process"/>
    <property type="evidence" value="ECO:0007669"/>
    <property type="project" value="InterPro"/>
</dbReference>
<dbReference type="AlphaFoldDB" id="D6Z8M1"/>
<dbReference type="InterPro" id="IPR005152">
    <property type="entry name" value="Lipase_secreted"/>
</dbReference>
<dbReference type="Gene3D" id="3.40.50.1820">
    <property type="entry name" value="alpha/beta hydrolase"/>
    <property type="match status" value="2"/>
</dbReference>
<keyword evidence="2" id="KW-1185">Reference proteome</keyword>
<gene>
    <name evidence="1" type="ordered locus">Srot_1841</name>
</gene>
<dbReference type="GO" id="GO:0004806">
    <property type="term" value="F:triacylglycerol lipase activity"/>
    <property type="evidence" value="ECO:0007669"/>
    <property type="project" value="InterPro"/>
</dbReference>
<organism evidence="1 2">
    <name type="scientific">Segniliparus rotundus (strain ATCC BAA-972 / CDC 1076 / CIP 108378 / DSM 44985 / JCM 13578)</name>
    <dbReference type="NCBI Taxonomy" id="640132"/>
    <lineage>
        <taxon>Bacteria</taxon>
        <taxon>Bacillati</taxon>
        <taxon>Actinomycetota</taxon>
        <taxon>Actinomycetes</taxon>
        <taxon>Mycobacteriales</taxon>
        <taxon>Segniliparaceae</taxon>
        <taxon>Segniliparus</taxon>
    </lineage>
</organism>
<protein>
    <submittedName>
        <fullName evidence="1">Secretory lipase</fullName>
    </submittedName>
</protein>
<dbReference type="eggNOG" id="COG1506">
    <property type="taxonomic scope" value="Bacteria"/>
</dbReference>
<proteinExistence type="predicted"/>
<dbReference type="RefSeq" id="WP_013138754.1">
    <property type="nucleotide sequence ID" value="NC_014168.1"/>
</dbReference>
<dbReference type="HOGENOM" id="CLU_029538_3_3_11"/>
<dbReference type="PANTHER" id="PTHR34853">
    <property type="match status" value="1"/>
</dbReference>
<accession>D6Z8M1</accession>
<dbReference type="SUPFAM" id="SSF53474">
    <property type="entry name" value="alpha/beta-Hydrolases"/>
    <property type="match status" value="1"/>
</dbReference>
<name>D6Z8M1_SEGRD</name>
<dbReference type="Proteomes" id="UP000002247">
    <property type="component" value="Chromosome"/>
</dbReference>
<dbReference type="KEGG" id="srt:Srot_1841"/>
<dbReference type="Pfam" id="PF03583">
    <property type="entry name" value="LIP"/>
    <property type="match status" value="1"/>
</dbReference>
<dbReference type="InterPro" id="IPR029058">
    <property type="entry name" value="AB_hydrolase_fold"/>
</dbReference>
<sequence>MSSKRSEKTLRAAPAAALILAGALLSGCSNEHARSALTPGALVQDAPFQLAGASAALGAKADARFIRFGSTSAARDETVEVSARVLIPHAAPPPGGYPLVSYGHGAVGFDPACGPTATKDLGPDDAPRVGALLDSGYVVAVPDYQGLGAGAEHQGSGGHPFREPKTLGHNMIDAAHAAKALLDKLGIAASGAWAAYGESQGGEAAWAAGDLAASAGGAGLRLVGVAAEKPPTDFTWLVDGAAAGVLSQGEQISYLRLLRGLQVVRPELALDQYVRGPLADKANQDVLFRCFAQSGDEVVAIARRLRPNDTALSPQQARQLTAWLADWRLPLPETAPSGAEPAPVPFFVAASAQDEVVPISSVRRAASEEEARRSAPMRLVVQDGGLHHEFDDSAEAIAWIGDRFAGRR</sequence>
<evidence type="ECO:0000313" key="1">
    <source>
        <dbReference type="EMBL" id="ADG98301.1"/>
    </source>
</evidence>
<dbReference type="PANTHER" id="PTHR34853:SF1">
    <property type="entry name" value="LIPASE 5"/>
    <property type="match status" value="1"/>
</dbReference>
<dbReference type="ESTHER" id="segrd-d6z8m1">
    <property type="family name" value="Fungal-Bact_LIP"/>
</dbReference>
<dbReference type="PROSITE" id="PS51257">
    <property type="entry name" value="PROKAR_LIPOPROTEIN"/>
    <property type="match status" value="1"/>
</dbReference>
<evidence type="ECO:0000313" key="2">
    <source>
        <dbReference type="Proteomes" id="UP000002247"/>
    </source>
</evidence>